<dbReference type="InterPro" id="IPR013762">
    <property type="entry name" value="Integrase-like_cat_sf"/>
</dbReference>
<organism evidence="5 6">
    <name type="scientific">Picrophilus torridus (strain ATCC 700027 / DSM 9790 / JCM 10055 / NBRC 100828 / KAW 2/3)</name>
    <dbReference type="NCBI Taxonomy" id="1122961"/>
    <lineage>
        <taxon>Archaea</taxon>
        <taxon>Methanobacteriati</taxon>
        <taxon>Thermoplasmatota</taxon>
        <taxon>Thermoplasmata</taxon>
        <taxon>Thermoplasmatales</taxon>
        <taxon>Picrophilaceae</taxon>
        <taxon>Picrophilus</taxon>
    </lineage>
</organism>
<dbReference type="GO" id="GO:0006310">
    <property type="term" value="P:DNA recombination"/>
    <property type="evidence" value="ECO:0007669"/>
    <property type="project" value="UniProtKB-KW"/>
</dbReference>
<dbReference type="PANTHER" id="PTHR30349">
    <property type="entry name" value="PHAGE INTEGRASE-RELATED"/>
    <property type="match status" value="1"/>
</dbReference>
<dbReference type="Pfam" id="PF00589">
    <property type="entry name" value="Phage_integrase"/>
    <property type="match status" value="1"/>
</dbReference>
<evidence type="ECO:0000256" key="1">
    <source>
        <dbReference type="ARBA" id="ARBA00022908"/>
    </source>
</evidence>
<dbReference type="eggNOG" id="arCOG01241">
    <property type="taxonomic scope" value="Archaea"/>
</dbReference>
<evidence type="ECO:0000259" key="4">
    <source>
        <dbReference type="PROSITE" id="PS51898"/>
    </source>
</evidence>
<dbReference type="GO" id="GO:0003677">
    <property type="term" value="F:DNA binding"/>
    <property type="evidence" value="ECO:0007669"/>
    <property type="project" value="UniProtKB-KW"/>
</dbReference>
<keyword evidence="1" id="KW-0229">DNA integration</keyword>
<dbReference type="Gene3D" id="1.10.443.10">
    <property type="entry name" value="Intergrase catalytic core"/>
    <property type="match status" value="1"/>
</dbReference>
<dbReference type="PANTHER" id="PTHR30349:SF41">
    <property type="entry name" value="INTEGRASE_RECOMBINASE PROTEIN MJ0367-RELATED"/>
    <property type="match status" value="1"/>
</dbReference>
<dbReference type="AlphaFoldDB" id="Q6L100"/>
<accession>Q6L100</accession>
<reference evidence="5 6" key="1">
    <citation type="journal article" date="2004" name="Proc. Natl. Acad. Sci. U.S.A.">
        <title>Genome sequence of Picrophilus torridus and its implications for life around pH 0.</title>
        <authorList>
            <person name="Futterer O."/>
            <person name="Angelov A."/>
            <person name="Liesegang H."/>
            <person name="Gottschalk G."/>
            <person name="Schleper C."/>
            <person name="Schepers B."/>
            <person name="Dock C."/>
            <person name="Antranikian G."/>
            <person name="Liebl W."/>
        </authorList>
    </citation>
    <scope>NUCLEOTIDE SEQUENCE [LARGE SCALE GENOMIC DNA]</scope>
    <source>
        <strain evidence="6">ATCC 700027 / DSM 9790 / JCM 10055 / NBRC 100828</strain>
    </source>
</reference>
<dbReference type="PaxDb" id="263820-PTO0767"/>
<proteinExistence type="predicted"/>
<evidence type="ECO:0000313" key="6">
    <source>
        <dbReference type="Proteomes" id="UP000000438"/>
    </source>
</evidence>
<dbReference type="InParanoid" id="Q6L100"/>
<dbReference type="InterPro" id="IPR002104">
    <property type="entry name" value="Integrase_catalytic"/>
</dbReference>
<name>Q6L100_PICTO</name>
<dbReference type="GO" id="GO:0015074">
    <property type="term" value="P:DNA integration"/>
    <property type="evidence" value="ECO:0007669"/>
    <property type="project" value="UniProtKB-KW"/>
</dbReference>
<dbReference type="SUPFAM" id="SSF56349">
    <property type="entry name" value="DNA breaking-rejoining enzymes"/>
    <property type="match status" value="1"/>
</dbReference>
<dbReference type="HOGENOM" id="CLU_2056133_0_0_2"/>
<keyword evidence="3" id="KW-0233">DNA recombination</keyword>
<keyword evidence="2" id="KW-0238">DNA-binding</keyword>
<dbReference type="PROSITE" id="PS51898">
    <property type="entry name" value="TYR_RECOMBINASE"/>
    <property type="match status" value="1"/>
</dbReference>
<protein>
    <submittedName>
        <fullName evidence="5">Hypothetical site-specific integrase/recombinase</fullName>
    </submittedName>
</protein>
<dbReference type="Proteomes" id="UP000000438">
    <property type="component" value="Chromosome"/>
</dbReference>
<evidence type="ECO:0000256" key="2">
    <source>
        <dbReference type="ARBA" id="ARBA00023125"/>
    </source>
</evidence>
<feature type="domain" description="Tyr recombinase" evidence="4">
    <location>
        <begin position="1"/>
        <end position="92"/>
    </location>
</feature>
<evidence type="ECO:0000256" key="3">
    <source>
        <dbReference type="ARBA" id="ARBA00023172"/>
    </source>
</evidence>
<dbReference type="STRING" id="263820.PTO0767"/>
<gene>
    <name evidence="5" type="ordered locus">PTO0767</name>
</gene>
<dbReference type="KEGG" id="pto:PTO0767"/>
<evidence type="ECO:0000313" key="5">
    <source>
        <dbReference type="EMBL" id="AAT43352.1"/>
    </source>
</evidence>
<dbReference type="InterPro" id="IPR011010">
    <property type="entry name" value="DNA_brk_join_enz"/>
</dbReference>
<dbReference type="EMBL" id="AE017261">
    <property type="protein sequence ID" value="AAT43352.1"/>
    <property type="molecule type" value="Genomic_DNA"/>
</dbReference>
<dbReference type="InterPro" id="IPR050090">
    <property type="entry name" value="Tyrosine_recombinase_XerCD"/>
</dbReference>
<sequence>MSYFIEFHIDMRSQERIFPMKRQAVDLYLKRMQKDLKFKIHAHKFRHTYAKNLLRSGVDIETIRIMLGHEDLGTTQIYTVLGADEALERMKRIDVKFVKMERWCKTIKPNTTPSGPRGI</sequence>